<dbReference type="ExpressionAtlas" id="A0A2K3K2K1">
    <property type="expression patterns" value="baseline"/>
</dbReference>
<feature type="domain" description="VAN3-binding protein-like auxin canalisation" evidence="1">
    <location>
        <begin position="32"/>
        <end position="79"/>
    </location>
</feature>
<proteinExistence type="predicted"/>
<organism evidence="2 3">
    <name type="scientific">Trifolium pratense</name>
    <name type="common">Red clover</name>
    <dbReference type="NCBI Taxonomy" id="57577"/>
    <lineage>
        <taxon>Eukaryota</taxon>
        <taxon>Viridiplantae</taxon>
        <taxon>Streptophyta</taxon>
        <taxon>Embryophyta</taxon>
        <taxon>Tracheophyta</taxon>
        <taxon>Spermatophyta</taxon>
        <taxon>Magnoliopsida</taxon>
        <taxon>eudicotyledons</taxon>
        <taxon>Gunneridae</taxon>
        <taxon>Pentapetalae</taxon>
        <taxon>rosids</taxon>
        <taxon>fabids</taxon>
        <taxon>Fabales</taxon>
        <taxon>Fabaceae</taxon>
        <taxon>Papilionoideae</taxon>
        <taxon>50 kb inversion clade</taxon>
        <taxon>NPAAA clade</taxon>
        <taxon>Hologalegina</taxon>
        <taxon>IRL clade</taxon>
        <taxon>Trifolieae</taxon>
        <taxon>Trifolium</taxon>
    </lineage>
</organism>
<accession>A0A2K3K2K1</accession>
<protein>
    <submittedName>
        <fullName evidence="2">Auxin canalization protein</fullName>
    </submittedName>
</protein>
<dbReference type="InterPro" id="IPR008546">
    <property type="entry name" value="VAN3-bd-like_auxin_canal"/>
</dbReference>
<dbReference type="Pfam" id="PF05703">
    <property type="entry name" value="Auxin_canalis"/>
    <property type="match status" value="1"/>
</dbReference>
<comment type="caution">
    <text evidence="2">The sequence shown here is derived from an EMBL/GenBank/DDBJ whole genome shotgun (WGS) entry which is preliminary data.</text>
</comment>
<dbReference type="EMBL" id="ASHM01082890">
    <property type="protein sequence ID" value="PNX60480.1"/>
    <property type="molecule type" value="Genomic_DNA"/>
</dbReference>
<reference evidence="2 3" key="2">
    <citation type="journal article" date="2017" name="Front. Plant Sci.">
        <title>Gene Classification and Mining of Molecular Markers Useful in Red Clover (Trifolium pratense) Breeding.</title>
        <authorList>
            <person name="Istvanek J."/>
            <person name="Dluhosova J."/>
            <person name="Dluhos P."/>
            <person name="Patkova L."/>
            <person name="Nedelnik J."/>
            <person name="Repkova J."/>
        </authorList>
    </citation>
    <scope>NUCLEOTIDE SEQUENCE [LARGE SCALE GENOMIC DNA]</scope>
    <source>
        <strain evidence="3">cv. Tatra</strain>
        <tissue evidence="2">Young leaves</tissue>
    </source>
</reference>
<evidence type="ECO:0000313" key="3">
    <source>
        <dbReference type="Proteomes" id="UP000236291"/>
    </source>
</evidence>
<dbReference type="AlphaFoldDB" id="A0A2K3K2K1"/>
<sequence>MLVNSSASVSKCFVHQLENIDENVPASSCAQPETPTESMEFLARSWSLFATELSKALHSTNTTTSTAIEMQLLCSSDQFYTTASKDSFIAVMSGRCPQILPKESGETK</sequence>
<name>A0A2K3K2K1_TRIPR</name>
<feature type="non-terminal residue" evidence="2">
    <location>
        <position position="108"/>
    </location>
</feature>
<evidence type="ECO:0000313" key="2">
    <source>
        <dbReference type="EMBL" id="PNX60480.1"/>
    </source>
</evidence>
<evidence type="ECO:0000259" key="1">
    <source>
        <dbReference type="Pfam" id="PF05703"/>
    </source>
</evidence>
<reference evidence="2 3" key="1">
    <citation type="journal article" date="2014" name="Am. J. Bot.">
        <title>Genome assembly and annotation for red clover (Trifolium pratense; Fabaceae).</title>
        <authorList>
            <person name="Istvanek J."/>
            <person name="Jaros M."/>
            <person name="Krenek A."/>
            <person name="Repkova J."/>
        </authorList>
    </citation>
    <scope>NUCLEOTIDE SEQUENCE [LARGE SCALE GENOMIC DNA]</scope>
    <source>
        <strain evidence="3">cv. Tatra</strain>
        <tissue evidence="2">Young leaves</tissue>
    </source>
</reference>
<dbReference type="Proteomes" id="UP000236291">
    <property type="component" value="Unassembled WGS sequence"/>
</dbReference>
<gene>
    <name evidence="2" type="ORF">L195_g051952</name>
</gene>